<reference evidence="1" key="1">
    <citation type="submission" date="2018-01" db="EMBL/GenBank/DDBJ databases">
        <title>An insight into the sialome of Amazonian anophelines.</title>
        <authorList>
            <person name="Ribeiro J.M."/>
            <person name="Scarpassa V."/>
            <person name="Calvo E."/>
        </authorList>
    </citation>
    <scope>NUCLEOTIDE SEQUENCE</scope>
</reference>
<sequence>MRSWKWHRSRWTISFPVHGSVLTGANSIAVCIQVWQPNRLLQIPRSASSTWSSTMVTMARSHSRTFAS</sequence>
<accession>A0A2M4DG26</accession>
<name>A0A2M4DG26_ANODA</name>
<dbReference type="AlphaFoldDB" id="A0A2M4DG26"/>
<protein>
    <submittedName>
        <fullName evidence="1">Putative secreted protein</fullName>
    </submittedName>
</protein>
<evidence type="ECO:0000313" key="1">
    <source>
        <dbReference type="EMBL" id="MBW76118.1"/>
    </source>
</evidence>
<dbReference type="EMBL" id="GGFL01011940">
    <property type="protein sequence ID" value="MBW76118.1"/>
    <property type="molecule type" value="Transcribed_RNA"/>
</dbReference>
<proteinExistence type="predicted"/>
<organism evidence="1">
    <name type="scientific">Anopheles darlingi</name>
    <name type="common">Mosquito</name>
    <dbReference type="NCBI Taxonomy" id="43151"/>
    <lineage>
        <taxon>Eukaryota</taxon>
        <taxon>Metazoa</taxon>
        <taxon>Ecdysozoa</taxon>
        <taxon>Arthropoda</taxon>
        <taxon>Hexapoda</taxon>
        <taxon>Insecta</taxon>
        <taxon>Pterygota</taxon>
        <taxon>Neoptera</taxon>
        <taxon>Endopterygota</taxon>
        <taxon>Diptera</taxon>
        <taxon>Nematocera</taxon>
        <taxon>Culicoidea</taxon>
        <taxon>Culicidae</taxon>
        <taxon>Anophelinae</taxon>
        <taxon>Anopheles</taxon>
    </lineage>
</organism>